<gene>
    <name evidence="4" type="ORF">KP509_33G017500</name>
</gene>
<dbReference type="PANTHER" id="PTHR15704">
    <property type="entry name" value="SUPERKILLER 3 PROTEIN-RELATED"/>
    <property type="match status" value="1"/>
</dbReference>
<dbReference type="Gene3D" id="1.25.40.10">
    <property type="entry name" value="Tetratricopeptide repeat domain"/>
    <property type="match status" value="1"/>
</dbReference>
<dbReference type="OMA" id="ARWERNI"/>
<reference evidence="4" key="1">
    <citation type="submission" date="2021-08" db="EMBL/GenBank/DDBJ databases">
        <title>WGS assembly of Ceratopteris richardii.</title>
        <authorList>
            <person name="Marchant D.B."/>
            <person name="Chen G."/>
            <person name="Jenkins J."/>
            <person name="Shu S."/>
            <person name="Leebens-Mack J."/>
            <person name="Grimwood J."/>
            <person name="Schmutz J."/>
            <person name="Soltis P."/>
            <person name="Soltis D."/>
            <person name="Chen Z.-H."/>
        </authorList>
    </citation>
    <scope>NUCLEOTIDE SEQUENCE</scope>
    <source>
        <strain evidence="4">Whitten #5841</strain>
        <tissue evidence="4">Leaf</tissue>
    </source>
</reference>
<evidence type="ECO:0000256" key="3">
    <source>
        <dbReference type="SAM" id="SignalP"/>
    </source>
</evidence>
<dbReference type="OrthoDB" id="421075at2759"/>
<keyword evidence="2" id="KW-0802">TPR repeat</keyword>
<dbReference type="GO" id="GO:0055087">
    <property type="term" value="C:Ski complex"/>
    <property type="evidence" value="ECO:0007669"/>
    <property type="project" value="InterPro"/>
</dbReference>
<evidence type="ECO:0000256" key="1">
    <source>
        <dbReference type="ARBA" id="ARBA00022737"/>
    </source>
</evidence>
<dbReference type="InterPro" id="IPR039226">
    <property type="entry name" value="Ski3/TTC37"/>
</dbReference>
<proteinExistence type="predicted"/>
<accession>A0A8T2QNJ1</accession>
<evidence type="ECO:0000256" key="2">
    <source>
        <dbReference type="ARBA" id="ARBA00022803"/>
    </source>
</evidence>
<sequence>MMSSFLGCSVLLSLAHQSPLAFSFSESNCYWPNSEGQYLQSTEGNLEDSNSLRSYAIALWQSDKQKLAVSIAKVAIKKSVQNGELSAAICLLLKFSYHLSGPAAALQDIHSGIIELHTDTTITITTTALSILVGESNVVFEQLLQLTDNYVEDNADELFPLLAAGLQMHRDDESACHLLQKALHIYPQCLAIRSKLMRLLLERSNGLEAHVAARCCSLEISRFQISISTNQANEAASATAVACSACGNIKPQASFSSCNSNYHFMKDTIKGLQRWIHSEPWNIMSQYHLVLALLQQAREQRFPVHMCRSIQRLIETVLARMSANDCEPSQIVDHAHLQMLLCKSEVSLQTGGLESALQSASKASELNIPQNLAAVPWLQLTRCHISSGNSFLANANLSKAVNLKAVDFPTFLCILDLTSTLEEDITLKLERMEILDIKGKNSHIVKALIEWKKAEICIRQRDLPLAEAAASKSVASWPEEKSLHLFHGAICMELLNHGWSSVNLTDTCRRLMKATRGDGKCLPIAGLLLAQVQENKAGTPGWERLLRMEWNLWPADMKPAELYFQMGVLARVSKTSGSIPSSKLWFQRAVHVNPSCGSYWKVLVPSEGNDMLK</sequence>
<feature type="signal peptide" evidence="3">
    <location>
        <begin position="1"/>
        <end position="23"/>
    </location>
</feature>
<feature type="chain" id="PRO_5035880911" evidence="3">
    <location>
        <begin position="24"/>
        <end position="613"/>
    </location>
</feature>
<evidence type="ECO:0000313" key="5">
    <source>
        <dbReference type="Proteomes" id="UP000825935"/>
    </source>
</evidence>
<dbReference type="Proteomes" id="UP000825935">
    <property type="component" value="Chromosome 33"/>
</dbReference>
<protein>
    <submittedName>
        <fullName evidence="4">Uncharacterized protein</fullName>
    </submittedName>
</protein>
<keyword evidence="5" id="KW-1185">Reference proteome</keyword>
<name>A0A8T2QNJ1_CERRI</name>
<comment type="caution">
    <text evidence="4">The sequence shown here is derived from an EMBL/GenBank/DDBJ whole genome shotgun (WGS) entry which is preliminary data.</text>
</comment>
<organism evidence="4 5">
    <name type="scientific">Ceratopteris richardii</name>
    <name type="common">Triangle waterfern</name>
    <dbReference type="NCBI Taxonomy" id="49495"/>
    <lineage>
        <taxon>Eukaryota</taxon>
        <taxon>Viridiplantae</taxon>
        <taxon>Streptophyta</taxon>
        <taxon>Embryophyta</taxon>
        <taxon>Tracheophyta</taxon>
        <taxon>Polypodiopsida</taxon>
        <taxon>Polypodiidae</taxon>
        <taxon>Polypodiales</taxon>
        <taxon>Pteridineae</taxon>
        <taxon>Pteridaceae</taxon>
        <taxon>Parkerioideae</taxon>
        <taxon>Ceratopteris</taxon>
    </lineage>
</organism>
<keyword evidence="3" id="KW-0732">Signal</keyword>
<dbReference type="EMBL" id="CM035438">
    <property type="protein sequence ID" value="KAH7285198.1"/>
    <property type="molecule type" value="Genomic_DNA"/>
</dbReference>
<keyword evidence="1" id="KW-0677">Repeat</keyword>
<dbReference type="InterPro" id="IPR011990">
    <property type="entry name" value="TPR-like_helical_dom_sf"/>
</dbReference>
<dbReference type="PANTHER" id="PTHR15704:SF7">
    <property type="entry name" value="SUPERKILLER COMPLEX PROTEIN 3"/>
    <property type="match status" value="1"/>
</dbReference>
<evidence type="ECO:0000313" key="4">
    <source>
        <dbReference type="EMBL" id="KAH7285198.1"/>
    </source>
</evidence>
<dbReference type="AlphaFoldDB" id="A0A8T2QNJ1"/>
<dbReference type="GO" id="GO:0006401">
    <property type="term" value="P:RNA catabolic process"/>
    <property type="evidence" value="ECO:0007669"/>
    <property type="project" value="InterPro"/>
</dbReference>